<reference evidence="1 2" key="1">
    <citation type="submission" date="2012-02" db="EMBL/GenBank/DDBJ databases">
        <title>The Genome Sequence of Bacteroides cellulosilyticus CL02T12C19.</title>
        <authorList>
            <consortium name="The Broad Institute Genome Sequencing Platform"/>
            <person name="Earl A."/>
            <person name="Ward D."/>
            <person name="Feldgarden M."/>
            <person name="Gevers D."/>
            <person name="Zitomersky N.L."/>
            <person name="Coyne M.J."/>
            <person name="Comstock L.E."/>
            <person name="Young S.K."/>
            <person name="Zeng Q."/>
            <person name="Gargeya S."/>
            <person name="Fitzgerald M."/>
            <person name="Haas B."/>
            <person name="Abouelleil A."/>
            <person name="Alvarado L."/>
            <person name="Arachchi H.M."/>
            <person name="Berlin A."/>
            <person name="Chapman S.B."/>
            <person name="Gearin G."/>
            <person name="Goldberg J."/>
            <person name="Griggs A."/>
            <person name="Gujja S."/>
            <person name="Hansen M."/>
            <person name="Heiman D."/>
            <person name="Howarth C."/>
            <person name="Larimer J."/>
            <person name="Lui A."/>
            <person name="MacDonald P.J.P."/>
            <person name="McCowen C."/>
            <person name="Montmayeur A."/>
            <person name="Murphy C."/>
            <person name="Neiman D."/>
            <person name="Pearson M."/>
            <person name="Priest M."/>
            <person name="Roberts A."/>
            <person name="Saif S."/>
            <person name="Shea T."/>
            <person name="Sisk P."/>
            <person name="Stolte C."/>
            <person name="Sykes S."/>
            <person name="Wortman J."/>
            <person name="Nusbaum C."/>
            <person name="Birren B."/>
        </authorList>
    </citation>
    <scope>NUCLEOTIDE SEQUENCE [LARGE SCALE GENOMIC DNA]</scope>
    <source>
        <strain evidence="1 2">CL02T12C19</strain>
    </source>
</reference>
<accession>I8UPE0</accession>
<organism evidence="1 2">
    <name type="scientific">Bacteroides cellulosilyticus CL02T12C19</name>
    <dbReference type="NCBI Taxonomy" id="997874"/>
    <lineage>
        <taxon>Bacteria</taxon>
        <taxon>Pseudomonadati</taxon>
        <taxon>Bacteroidota</taxon>
        <taxon>Bacteroidia</taxon>
        <taxon>Bacteroidales</taxon>
        <taxon>Bacteroidaceae</taxon>
        <taxon>Bacteroides</taxon>
    </lineage>
</organism>
<dbReference type="EMBL" id="AGXG01000167">
    <property type="protein sequence ID" value="EIY16075.1"/>
    <property type="molecule type" value="Genomic_DNA"/>
</dbReference>
<feature type="non-terminal residue" evidence="1">
    <location>
        <position position="21"/>
    </location>
</feature>
<evidence type="ECO:0000313" key="1">
    <source>
        <dbReference type="EMBL" id="EIY16075.1"/>
    </source>
</evidence>
<dbReference type="AlphaFoldDB" id="I8UPE0"/>
<dbReference type="Proteomes" id="UP000003741">
    <property type="component" value="Unassembled WGS sequence"/>
</dbReference>
<comment type="caution">
    <text evidence="1">The sequence shown here is derived from an EMBL/GenBank/DDBJ whole genome shotgun (WGS) entry which is preliminary data.</text>
</comment>
<evidence type="ECO:0000313" key="2">
    <source>
        <dbReference type="Proteomes" id="UP000003741"/>
    </source>
</evidence>
<keyword evidence="2" id="KW-1185">Reference proteome</keyword>
<name>I8UPE0_9BACE</name>
<dbReference type="HOGENOM" id="CLU_3427305_0_0_10"/>
<protein>
    <submittedName>
        <fullName evidence="1">Uncharacterized protein</fullName>
    </submittedName>
</protein>
<proteinExistence type="predicted"/>
<sequence length="21" mass="2509">MALITYHYPLITFIPLSHYKS</sequence>
<gene>
    <name evidence="1" type="ORF">HMPREF1062_06359</name>
</gene>